<sequence>MTTSTSAAMVQSPEASSASGCIEPWSDPELPSSYSSNSSSSNPPPPPTAANGSSAQNQIFSTAGHPRSSSSYNGDLKSSSGGGDSVSVSGSGSGSVVANGGRRMTNADKTTGGSSSTTAPTASAYSSSSSSSSWSSNASSSFAAASSPWCRTLTSSSSNSSIDSNLSLCSSSSFLSSEQKRQLQQQQQQQQAQREQQQQHAQELASGPSGPGLRKRVPARSLSSSSAASTSSVMADLFHRQASSSGSSPMFPTSHSRSFVSSDQSAGHHHIGLGSFLLWLREHPSSTNVGSENLARFLLVKSVSLMAASLGCLYGLVFDRQLSISACSCLLLFLPALQGATGATRICGLILSLALTTVALSFQTRDLPLVGPSLESTLLFGLPLVTGMLVGRKVGLATSLAVMCYSIEEYRSKIRTTVLSEEEAARLWAGFGAYWISLFFMGALTCLYQWCVEVCVKEANLFKDLAVANAKSKDGVVSSVSHELRTPLAALIGWTELLMGDQTLNASAQSTVSMLHSSTLSLLTILNALLDVSKVSAAKMTNCSQNFNLHDLVLDTVRMMTGLSGTRTVELLVDFSAEVPELVRADSGIIKQVLGNLISNAIKFTDVGYVNVGVSLKDEDDDTVTVEFVVQDTGRGIADEQKDKLFVEFSQVEGGKCKNHEAGTGLGLFLVKNLVEVMGGDVFVESKLGVGSTFGFAIKLEKQYLAFRTPGYDHVVTVSSAFLNGVTQEVDPNSPILPVTPGLARSTTPLPVPEAIANLRVTPVSTPKDQGQARGGDYFTLQPSEVTRANANNITLRTRDHAFLSNRRYYLHSQCGYFEDFLWNTASGRWKALGVRRITYDECVHGMAKESLGSDVPLAHFGDVFLIDLSPTTNRPSSTAVLTDQEHCRLFLLKFAHQLIERAKAHVGVARQASIILFYPFGHPPSVGQEPLSTLAQYYQISLCRKPVSERALGTIIKRQNVTIQEAVPEAESPTSSTPRTSLGSNPSTNGQDTRTADAFPECVNGRSDASAPQNPEASVDRLSDSSASSLSFRQALEEADAAHLMEDFRERPFTLIPPQPSHVRFAKRNGSNPRLGLKADNPEKSAAAGSSSQQKPDGAQSSACSSSQSTGDKPVKSLLKRQSTDRPNLTSKGSIQDLNATGKRVLIVDDNSLNRNLLFHQLTKLGVSQVDQAGSGEEAVDQFVPGTHALVLMDLKMPTMGGMRAVTLIREKELAHWGPAAFHSENNKSSPQLLSLDSCPWSPERFANPAEISNRRSSGSSVKKEPRSSQPRPATIIAVTADWTAEIGEDREQALNRGFDDVMVKPVSLPSLSVLLERYMDYQE</sequence>
<evidence type="ECO:0000259" key="8">
    <source>
        <dbReference type="PROSITE" id="PS50109"/>
    </source>
</evidence>
<evidence type="ECO:0000256" key="5">
    <source>
        <dbReference type="ARBA" id="ARBA00022777"/>
    </source>
</evidence>
<dbReference type="GO" id="GO:0009927">
    <property type="term" value="F:histidine phosphotransfer kinase activity"/>
    <property type="evidence" value="ECO:0007669"/>
    <property type="project" value="TreeGrafter"/>
</dbReference>
<feature type="compositionally biased region" description="Low complexity" evidence="7">
    <location>
        <begin position="27"/>
        <end position="41"/>
    </location>
</feature>
<feature type="compositionally biased region" description="Polar residues" evidence="7">
    <location>
        <begin position="1"/>
        <end position="19"/>
    </location>
</feature>
<dbReference type="SMART" id="SM00448">
    <property type="entry name" value="REC"/>
    <property type="match status" value="1"/>
</dbReference>
<feature type="compositionally biased region" description="Polar residues" evidence="7">
    <location>
        <begin position="1126"/>
        <end position="1137"/>
    </location>
</feature>
<dbReference type="PROSITE" id="PS50109">
    <property type="entry name" value="HIS_KIN"/>
    <property type="match status" value="1"/>
</dbReference>
<dbReference type="Pfam" id="PF00512">
    <property type="entry name" value="HisKA"/>
    <property type="match status" value="1"/>
</dbReference>
<feature type="region of interest" description="Disordered" evidence="7">
    <location>
        <begin position="1"/>
        <end position="140"/>
    </location>
</feature>
<evidence type="ECO:0000313" key="10">
    <source>
        <dbReference type="EMBL" id="GJJ69645.1"/>
    </source>
</evidence>
<evidence type="ECO:0000256" key="6">
    <source>
        <dbReference type="PROSITE-ProRule" id="PRU00169"/>
    </source>
</evidence>
<evidence type="ECO:0000256" key="4">
    <source>
        <dbReference type="ARBA" id="ARBA00022679"/>
    </source>
</evidence>
<feature type="region of interest" description="Disordered" evidence="7">
    <location>
        <begin position="179"/>
        <end position="225"/>
    </location>
</feature>
<keyword evidence="3 6" id="KW-0597">Phosphoprotein</keyword>
<dbReference type="OrthoDB" id="60033at2759"/>
<feature type="compositionally biased region" description="Polar residues" evidence="7">
    <location>
        <begin position="973"/>
        <end position="994"/>
    </location>
</feature>
<evidence type="ECO:0000259" key="9">
    <source>
        <dbReference type="PROSITE" id="PS50110"/>
    </source>
</evidence>
<evidence type="ECO:0000256" key="3">
    <source>
        <dbReference type="ARBA" id="ARBA00022553"/>
    </source>
</evidence>
<dbReference type="Gene3D" id="1.10.287.130">
    <property type="match status" value="1"/>
</dbReference>
<feature type="compositionally biased region" description="Low complexity" evidence="7">
    <location>
        <begin position="85"/>
        <end position="97"/>
    </location>
</feature>
<keyword evidence="11" id="KW-1185">Reference proteome</keyword>
<dbReference type="FunFam" id="3.30.565.10:FF:000010">
    <property type="entry name" value="Sensor histidine kinase RcsC"/>
    <property type="match status" value="1"/>
</dbReference>
<dbReference type="PRINTS" id="PR00344">
    <property type="entry name" value="BCTRLSENSOR"/>
</dbReference>
<name>A0A9P3H3V6_9FUNG</name>
<organism evidence="10 11">
    <name type="scientific">Entomortierella parvispora</name>
    <dbReference type="NCBI Taxonomy" id="205924"/>
    <lineage>
        <taxon>Eukaryota</taxon>
        <taxon>Fungi</taxon>
        <taxon>Fungi incertae sedis</taxon>
        <taxon>Mucoromycota</taxon>
        <taxon>Mortierellomycotina</taxon>
        <taxon>Mortierellomycetes</taxon>
        <taxon>Mortierellales</taxon>
        <taxon>Mortierellaceae</taxon>
        <taxon>Entomortierella</taxon>
    </lineage>
</organism>
<protein>
    <recommendedName>
        <fullName evidence="2">histidine kinase</fullName>
        <ecNumber evidence="2">2.7.13.3</ecNumber>
    </recommendedName>
</protein>
<reference evidence="10" key="2">
    <citation type="journal article" date="2022" name="Microbiol. Resour. Announc.">
        <title>Whole-Genome Sequence of Entomortierella parvispora E1425, a Mucoromycotan Fungus Associated with Burkholderiaceae-Related Endosymbiotic Bacteria.</title>
        <authorList>
            <person name="Herlambang A."/>
            <person name="Guo Y."/>
            <person name="Takashima Y."/>
            <person name="Narisawa K."/>
            <person name="Ohta H."/>
            <person name="Nishizawa T."/>
        </authorList>
    </citation>
    <scope>NUCLEOTIDE SEQUENCE</scope>
    <source>
        <strain evidence="10">E1425</strain>
    </source>
</reference>
<evidence type="ECO:0000256" key="2">
    <source>
        <dbReference type="ARBA" id="ARBA00012438"/>
    </source>
</evidence>
<dbReference type="SMART" id="SM00388">
    <property type="entry name" value="HisKA"/>
    <property type="match status" value="1"/>
</dbReference>
<dbReference type="InterPro" id="IPR036097">
    <property type="entry name" value="HisK_dim/P_sf"/>
</dbReference>
<dbReference type="EC" id="2.7.13.3" evidence="2"/>
<gene>
    <name evidence="10" type="ORF">EMPS_01993</name>
</gene>
<dbReference type="InterPro" id="IPR004358">
    <property type="entry name" value="Sig_transdc_His_kin-like_C"/>
</dbReference>
<dbReference type="GO" id="GO:0000155">
    <property type="term" value="F:phosphorelay sensor kinase activity"/>
    <property type="evidence" value="ECO:0007669"/>
    <property type="project" value="InterPro"/>
</dbReference>
<evidence type="ECO:0000256" key="7">
    <source>
        <dbReference type="SAM" id="MobiDB-lite"/>
    </source>
</evidence>
<feature type="compositionally biased region" description="Low complexity" evidence="7">
    <location>
        <begin position="114"/>
        <end position="140"/>
    </location>
</feature>
<dbReference type="CDD" id="cd16922">
    <property type="entry name" value="HATPase_EvgS-ArcB-TorS-like"/>
    <property type="match status" value="1"/>
</dbReference>
<dbReference type="GO" id="GO:0005886">
    <property type="term" value="C:plasma membrane"/>
    <property type="evidence" value="ECO:0007669"/>
    <property type="project" value="TreeGrafter"/>
</dbReference>
<feature type="domain" description="Histidine kinase" evidence="8">
    <location>
        <begin position="479"/>
        <end position="702"/>
    </location>
</feature>
<dbReference type="PANTHER" id="PTHR43047:SF72">
    <property type="entry name" value="OSMOSENSING HISTIDINE PROTEIN KINASE SLN1"/>
    <property type="match status" value="1"/>
</dbReference>
<feature type="region of interest" description="Disordered" evidence="7">
    <location>
        <begin position="967"/>
        <end position="1026"/>
    </location>
</feature>
<dbReference type="InterPro" id="IPR011006">
    <property type="entry name" value="CheY-like_superfamily"/>
</dbReference>
<feature type="compositionally biased region" description="Polar residues" evidence="7">
    <location>
        <begin position="56"/>
        <end position="77"/>
    </location>
</feature>
<dbReference type="CDD" id="cd00082">
    <property type="entry name" value="HisKA"/>
    <property type="match status" value="1"/>
</dbReference>
<reference evidence="10" key="1">
    <citation type="submission" date="2021-11" db="EMBL/GenBank/DDBJ databases">
        <authorList>
            <person name="Herlambang A."/>
            <person name="Guo Y."/>
            <person name="Takashima Y."/>
            <person name="Nishizawa T."/>
        </authorList>
    </citation>
    <scope>NUCLEOTIDE SEQUENCE</scope>
    <source>
        <strain evidence="10">E1425</strain>
    </source>
</reference>
<keyword evidence="5" id="KW-0418">Kinase</keyword>
<dbReference type="Gene3D" id="3.30.565.10">
    <property type="entry name" value="Histidine kinase-like ATPase, C-terminal domain"/>
    <property type="match status" value="1"/>
</dbReference>
<keyword evidence="4" id="KW-0808">Transferase</keyword>
<comment type="caution">
    <text evidence="10">The sequence shown here is derived from an EMBL/GenBank/DDBJ whole genome shotgun (WGS) entry which is preliminary data.</text>
</comment>
<feature type="domain" description="Response regulatory" evidence="9">
    <location>
        <begin position="1145"/>
        <end position="1321"/>
    </location>
</feature>
<accession>A0A9P3H3V6</accession>
<dbReference type="PROSITE" id="PS50110">
    <property type="entry name" value="RESPONSE_REGULATORY"/>
    <property type="match status" value="1"/>
</dbReference>
<dbReference type="Pfam" id="PF02518">
    <property type="entry name" value="HATPase_c"/>
    <property type="match status" value="1"/>
</dbReference>
<feature type="region of interest" description="Disordered" evidence="7">
    <location>
        <begin position="1247"/>
        <end position="1275"/>
    </location>
</feature>
<dbReference type="InterPro" id="IPR003594">
    <property type="entry name" value="HATPase_dom"/>
</dbReference>
<proteinExistence type="predicted"/>
<dbReference type="SUPFAM" id="SSF47384">
    <property type="entry name" value="Homodimeric domain of signal transducing histidine kinase"/>
    <property type="match status" value="1"/>
</dbReference>
<dbReference type="SMART" id="SM00387">
    <property type="entry name" value="HATPase_c"/>
    <property type="match status" value="1"/>
</dbReference>
<evidence type="ECO:0000313" key="11">
    <source>
        <dbReference type="Proteomes" id="UP000827284"/>
    </source>
</evidence>
<dbReference type="PANTHER" id="PTHR43047">
    <property type="entry name" value="TWO-COMPONENT HISTIDINE PROTEIN KINASE"/>
    <property type="match status" value="1"/>
</dbReference>
<feature type="modified residue" description="4-aspartylphosphate" evidence="6">
    <location>
        <position position="1195"/>
    </location>
</feature>
<dbReference type="InterPro" id="IPR003661">
    <property type="entry name" value="HisK_dim/P_dom"/>
</dbReference>
<evidence type="ECO:0000256" key="1">
    <source>
        <dbReference type="ARBA" id="ARBA00000085"/>
    </source>
</evidence>
<dbReference type="InterPro" id="IPR036890">
    <property type="entry name" value="HATPase_C_sf"/>
</dbReference>
<comment type="catalytic activity">
    <reaction evidence="1">
        <text>ATP + protein L-histidine = ADP + protein N-phospho-L-histidine.</text>
        <dbReference type="EC" id="2.7.13.3"/>
    </reaction>
</comment>
<feature type="compositionally biased region" description="Low complexity" evidence="7">
    <location>
        <begin position="179"/>
        <end position="206"/>
    </location>
</feature>
<dbReference type="Gene3D" id="3.40.50.2300">
    <property type="match status" value="1"/>
</dbReference>
<dbReference type="InterPro" id="IPR001789">
    <property type="entry name" value="Sig_transdc_resp-reg_receiver"/>
</dbReference>
<dbReference type="InterPro" id="IPR005467">
    <property type="entry name" value="His_kinase_dom"/>
</dbReference>
<dbReference type="EMBL" id="BQFW01000002">
    <property type="protein sequence ID" value="GJJ69645.1"/>
    <property type="molecule type" value="Genomic_DNA"/>
</dbReference>
<feature type="compositionally biased region" description="Low complexity" evidence="7">
    <location>
        <begin position="1100"/>
        <end position="1110"/>
    </location>
</feature>
<dbReference type="SUPFAM" id="SSF52172">
    <property type="entry name" value="CheY-like"/>
    <property type="match status" value="1"/>
</dbReference>
<dbReference type="Proteomes" id="UP000827284">
    <property type="component" value="Unassembled WGS sequence"/>
</dbReference>
<feature type="region of interest" description="Disordered" evidence="7">
    <location>
        <begin position="1055"/>
        <end position="1137"/>
    </location>
</feature>
<dbReference type="Pfam" id="PF00072">
    <property type="entry name" value="Response_reg"/>
    <property type="match status" value="1"/>
</dbReference>
<dbReference type="SUPFAM" id="SSF55874">
    <property type="entry name" value="ATPase domain of HSP90 chaperone/DNA topoisomerase II/histidine kinase"/>
    <property type="match status" value="1"/>
</dbReference>
<dbReference type="CDD" id="cd17546">
    <property type="entry name" value="REC_hyHK_CKI1_RcsC-like"/>
    <property type="match status" value="1"/>
</dbReference>